<accession>A0AA97ELJ9</accession>
<reference evidence="2" key="1">
    <citation type="submission" date="2024-06" db="EMBL/GenBank/DDBJ databases">
        <title>Hwangdonia haimaensis gen. nov., sp. nov., a member of the family Flavobacteriaceae isolated from the haima cold seep.</title>
        <authorList>
            <person name="Li J."/>
        </authorList>
    </citation>
    <scope>NUCLEOTIDE SEQUENCE [LARGE SCALE GENOMIC DNA]</scope>
    <source>
        <strain evidence="2">SCSIO 19198</strain>
    </source>
</reference>
<gene>
    <name evidence="1" type="ORF">RNZ46_16820</name>
</gene>
<dbReference type="EMBL" id="CP136521">
    <property type="protein sequence ID" value="WOD43649.1"/>
    <property type="molecule type" value="Genomic_DNA"/>
</dbReference>
<protein>
    <submittedName>
        <fullName evidence="1">Uncharacterized protein</fullName>
    </submittedName>
</protein>
<dbReference type="AlphaFoldDB" id="A0AA97ELJ9"/>
<dbReference type="InterPro" id="IPR054207">
    <property type="entry name" value="DUF6913"/>
</dbReference>
<proteinExistence type="predicted"/>
<sequence length="176" mass="20283">MILKGFKEKSNKKHLNKLLSQREVSVTDSKVKSLGVILNIDEVDDFELFRVLAAHLNVRPNRLKIIAFSANKKDTLSSWDACYNPKDFGWSGTIKNIELQTFLSTKFDALISYYTTEDLELKLLTAKSEAQFKIGILQTDERLNDLIINTNIKEFNVFKAEVHKYLTILNKIKNEQ</sequence>
<dbReference type="KEGG" id="hws:RNZ46_16820"/>
<evidence type="ECO:0000313" key="2">
    <source>
        <dbReference type="Proteomes" id="UP001302486"/>
    </source>
</evidence>
<dbReference type="Pfam" id="PF21857">
    <property type="entry name" value="DUF6913"/>
    <property type="match status" value="1"/>
</dbReference>
<organism evidence="1 2">
    <name type="scientific">Hwangdonia lutea</name>
    <dbReference type="NCBI Taxonomy" id="3075823"/>
    <lineage>
        <taxon>Bacteria</taxon>
        <taxon>Pseudomonadati</taxon>
        <taxon>Bacteroidota</taxon>
        <taxon>Flavobacteriia</taxon>
        <taxon>Flavobacteriales</taxon>
        <taxon>Flavobacteriaceae</taxon>
        <taxon>Hwangdonia</taxon>
    </lineage>
</organism>
<dbReference type="RefSeq" id="WP_316983332.1">
    <property type="nucleotide sequence ID" value="NZ_CP136521.1"/>
</dbReference>
<dbReference type="Proteomes" id="UP001302486">
    <property type="component" value="Chromosome"/>
</dbReference>
<name>A0AA97ELJ9_9FLAO</name>
<evidence type="ECO:0000313" key="1">
    <source>
        <dbReference type="EMBL" id="WOD43649.1"/>
    </source>
</evidence>
<keyword evidence="2" id="KW-1185">Reference proteome</keyword>